<dbReference type="OrthoDB" id="8684916at2"/>
<protein>
    <submittedName>
        <fullName evidence="3">Uncharacterized protein</fullName>
    </submittedName>
</protein>
<proteinExistence type="predicted"/>
<feature type="signal peptide" evidence="2">
    <location>
        <begin position="1"/>
        <end position="22"/>
    </location>
</feature>
<feature type="chain" id="PRO_5005863121" evidence="2">
    <location>
        <begin position="23"/>
        <end position="190"/>
    </location>
</feature>
<keyword evidence="4" id="KW-1185">Reference proteome</keyword>
<reference evidence="3 4" key="1">
    <citation type="submission" date="2015-07" db="EMBL/GenBank/DDBJ databases">
        <title>Draft genome sequence of the Amantichitinum ursilacus IGB-41, a new chitin-degrading bacterium.</title>
        <authorList>
            <person name="Kirstahler P."/>
            <person name="Guenther M."/>
            <person name="Grumaz C."/>
            <person name="Rupp S."/>
            <person name="Zibek S."/>
            <person name="Sohn K."/>
        </authorList>
    </citation>
    <scope>NUCLEOTIDE SEQUENCE [LARGE SCALE GENOMIC DNA]</scope>
    <source>
        <strain evidence="3 4">IGB-41</strain>
    </source>
</reference>
<name>A0A0N0XL59_9NEIS</name>
<dbReference type="STRING" id="857265.WG78_01300"/>
<accession>A0A0N0XL59</accession>
<dbReference type="RefSeq" id="WP_053935968.1">
    <property type="nucleotide sequence ID" value="NZ_LAQT01000001.1"/>
</dbReference>
<dbReference type="Proteomes" id="UP000037939">
    <property type="component" value="Unassembled WGS sequence"/>
</dbReference>
<evidence type="ECO:0000256" key="1">
    <source>
        <dbReference type="SAM" id="MobiDB-lite"/>
    </source>
</evidence>
<dbReference type="EMBL" id="LAQT01000001">
    <property type="protein sequence ID" value="KPC55252.1"/>
    <property type="molecule type" value="Genomic_DNA"/>
</dbReference>
<comment type="caution">
    <text evidence="3">The sequence shown here is derived from an EMBL/GenBank/DDBJ whole genome shotgun (WGS) entry which is preliminary data.</text>
</comment>
<feature type="region of interest" description="Disordered" evidence="1">
    <location>
        <begin position="105"/>
        <end position="124"/>
    </location>
</feature>
<sequence length="190" mass="20091">MKKMHLSLLALTLATSLSVAMAEDVPKVADAGVASTEERAGGVIQAIDPATREITIKGDKGRVVQIRVDESVKNFAQLKVGDRVQAEYKVAVALALRKGGEGIREDVETSVQASAPQGDKPGGYEARRQTLVANVLKVDHKTGIATLKGPKGRVVDVKIDDPAVLRDIKQGDQVVAVITEEIAVAVTPAH</sequence>
<dbReference type="AlphaFoldDB" id="A0A0N0XL59"/>
<evidence type="ECO:0000313" key="3">
    <source>
        <dbReference type="EMBL" id="KPC55252.1"/>
    </source>
</evidence>
<keyword evidence="2" id="KW-0732">Signal</keyword>
<evidence type="ECO:0000313" key="4">
    <source>
        <dbReference type="Proteomes" id="UP000037939"/>
    </source>
</evidence>
<evidence type="ECO:0000256" key="2">
    <source>
        <dbReference type="SAM" id="SignalP"/>
    </source>
</evidence>
<organism evidence="3 4">
    <name type="scientific">Amantichitinum ursilacus</name>
    <dbReference type="NCBI Taxonomy" id="857265"/>
    <lineage>
        <taxon>Bacteria</taxon>
        <taxon>Pseudomonadati</taxon>
        <taxon>Pseudomonadota</taxon>
        <taxon>Betaproteobacteria</taxon>
        <taxon>Neisseriales</taxon>
        <taxon>Chitinibacteraceae</taxon>
        <taxon>Amantichitinum</taxon>
    </lineage>
</organism>
<gene>
    <name evidence="3" type="ORF">WG78_01300</name>
</gene>